<accession>A0ABW1VJA4</accession>
<keyword evidence="2" id="KW-0624">Polysaccharide degradation</keyword>
<evidence type="ECO:0000256" key="2">
    <source>
        <dbReference type="ARBA" id="ARBA00023326"/>
    </source>
</evidence>
<keyword evidence="1" id="KW-0326">Glycosidase</keyword>
<comment type="caution">
    <text evidence="5">The sequence shown here is derived from an EMBL/GenBank/DDBJ whole genome shotgun (WGS) entry which is preliminary data.</text>
</comment>
<keyword evidence="1" id="KW-0378">Hydrolase</keyword>
<dbReference type="CDD" id="cd00063">
    <property type="entry name" value="FN3"/>
    <property type="match status" value="2"/>
</dbReference>
<evidence type="ECO:0000256" key="1">
    <source>
        <dbReference type="ARBA" id="ARBA00023295"/>
    </source>
</evidence>
<protein>
    <submittedName>
        <fullName evidence="5">Ig-like domain-containing protein</fullName>
    </submittedName>
</protein>
<keyword evidence="2" id="KW-0119">Carbohydrate metabolism</keyword>
<feature type="compositionally biased region" description="Basic and acidic residues" evidence="3">
    <location>
        <begin position="10"/>
        <end position="19"/>
    </location>
</feature>
<evidence type="ECO:0000256" key="3">
    <source>
        <dbReference type="SAM" id="MobiDB-lite"/>
    </source>
</evidence>
<dbReference type="SMART" id="SM00060">
    <property type="entry name" value="FN3"/>
    <property type="match status" value="3"/>
</dbReference>
<dbReference type="EMBL" id="JBHSTP010000004">
    <property type="protein sequence ID" value="MFC6357377.1"/>
    <property type="molecule type" value="Genomic_DNA"/>
</dbReference>
<evidence type="ECO:0000259" key="4">
    <source>
        <dbReference type="PROSITE" id="PS50853"/>
    </source>
</evidence>
<feature type="domain" description="Fibronectin type-III" evidence="4">
    <location>
        <begin position="1593"/>
        <end position="1686"/>
    </location>
</feature>
<dbReference type="InterPro" id="IPR036116">
    <property type="entry name" value="FN3_sf"/>
</dbReference>
<dbReference type="InterPro" id="IPR003961">
    <property type="entry name" value="FN3_dom"/>
</dbReference>
<dbReference type="PROSITE" id="PS50853">
    <property type="entry name" value="FN3"/>
    <property type="match status" value="1"/>
</dbReference>
<dbReference type="Gene3D" id="2.60.40.10">
    <property type="entry name" value="Immunoglobulins"/>
    <property type="match status" value="3"/>
</dbReference>
<keyword evidence="6" id="KW-1185">Reference proteome</keyword>
<gene>
    <name evidence="5" type="ORF">ACFQB0_14800</name>
</gene>
<organism evidence="5 6">
    <name type="scientific">Luethyella okanaganae</name>
    <dbReference type="NCBI Taxonomy" id="69372"/>
    <lineage>
        <taxon>Bacteria</taxon>
        <taxon>Bacillati</taxon>
        <taxon>Actinomycetota</taxon>
        <taxon>Actinomycetes</taxon>
        <taxon>Micrococcales</taxon>
        <taxon>Microbacteriaceae</taxon>
        <taxon>Luethyella</taxon>
    </lineage>
</organism>
<dbReference type="RefSeq" id="WP_386733134.1">
    <property type="nucleotide sequence ID" value="NZ_JBHSTP010000004.1"/>
</dbReference>
<dbReference type="Pfam" id="PF17963">
    <property type="entry name" value="Big_9"/>
    <property type="match status" value="6"/>
</dbReference>
<proteinExistence type="predicted"/>
<dbReference type="Proteomes" id="UP001596306">
    <property type="component" value="Unassembled WGS sequence"/>
</dbReference>
<dbReference type="SUPFAM" id="SSF49265">
    <property type="entry name" value="Fibronectin type III"/>
    <property type="match status" value="2"/>
</dbReference>
<feature type="region of interest" description="Disordered" evidence="3">
    <location>
        <begin position="1"/>
        <end position="23"/>
    </location>
</feature>
<dbReference type="InterPro" id="IPR013783">
    <property type="entry name" value="Ig-like_fold"/>
</dbReference>
<reference evidence="6" key="1">
    <citation type="journal article" date="2019" name="Int. J. Syst. Evol. Microbiol.">
        <title>The Global Catalogue of Microorganisms (GCM) 10K type strain sequencing project: providing services to taxonomists for standard genome sequencing and annotation.</title>
        <authorList>
            <consortium name="The Broad Institute Genomics Platform"/>
            <consortium name="The Broad Institute Genome Sequencing Center for Infectious Disease"/>
            <person name="Wu L."/>
            <person name="Ma J."/>
        </authorList>
    </citation>
    <scope>NUCLEOTIDE SEQUENCE [LARGE SCALE GENOMIC DNA]</scope>
    <source>
        <strain evidence="6">CCUG 43304</strain>
    </source>
</reference>
<sequence>MSDGGGEPGGPERRTERREVRRHPGRGRAVIMAWLSQHRSLVTTAVSSMAVLALVAGVAVASGGYTAQRMDLGDAGIWVTNGQRQVVGRANTEVLELNTVVDSSGSNLEVVQQGGTVLVLDRGNNSVDIVDPATSELTESVPLPPVDPGVALAGSNVIVQSDGNVWSVPVDELPDFDSESTPQLALGSGSIMSVDASGVIFSFTPSTGDLVQADGASGEVVTTRLVEGVEQDDVVQLTSTAGRWALLDVTTRTVIFEDRVVDLAPFLGVTDTPQLQQASVSAGGVYLAHHGGLLFVPDGGEPLELVTGRSGDPAAPVVAEGCVHAAWADSTVWQRCGDDRDGTISTIDGIGPSARLVFRTNGRTVVLNDARGGASWAVQRDNQLIDNWDDLIVRDHDEQRVEENDQETPPEFEKTQVPPVAVDDSFGARPGKTTTLPVLFNDFDPNGDVLVISEISPPAVELGRIDLVSNRQQLQLTLPPEASGTLSFGYTISDGRGGVASAVVTVTVRSDEENSPPQQLRTTKATVQSGGRVTTQVLGDWIDPDGDPFFLVSATAPAPDGIGFKPDGTVIFTDAGGDGESRQLGLVVSDGRDEATGSLLVTVKPSGAVPIVAESFAQRTYAGQEITVSPLGHVRGGSGDIRLSSVPAKPDVTITPDFDGGTFRFVSDAVRTHYIEYAVTDGQQTATGLVRIDVDPIPNGPTRPITVPHTAFVRAQGSAAVDVLATDIDPTGGVLLVTGVRDVPPASGMRVEILEQRLLRITLTRPLENGSSTFGYRVSNGLAEADGSVTVIEVPAPARKQAPVATADSVSVRVGDVIDIPVLDNDEHPDGDPLTLNPTLPTALPADAGLLFSSGSVLRYLAPKEPGNYTAVYQVDAPDGQYASAEVRISVREADAASNTPPVPKTVTARVLSGDTVRIRVPLTGIDPDGDSVQLLGQETNPEKGAVVGVGPDWIEYEAGEYSAGTDSFGYSVIDALGARATGTVRVGISSRLDGAHNPVAVEDEIAMRPGSTVSVRVLGNDSDPDGGSLSITGVEATTEGASAKVVDDTVRVTAPAAEGRYGFIYEIQNERGGTSSNFLTVIVRKDAPLSRPDARDTVLALSEVLGRETVDVDVLAKVFFADGSPKQLGLSLLPDYERNATVTGNKRIRVTVGDASQIIPFAVSHPEDPTIVSYAFIWVPGFDDALPQLRRNMPKLTVASEDTLTIHINDYVVAVGGKDVRLTDAGTVRSTHSDGSDLVVDDKTVRFTSADKYYGPASISFEVTDGSSADDPNGRTATIVLPITVTPRENQPPVFVGGVIDFEPDQSKTIELLKLTNYPYPDDQRELVFSVLEPKPDAFDYRLDGQQLTLHATERASKGSQSSIILGVGDAVNQGQAGRIELRVVPSTRPLAVPASDSQIVPRGRTTVIDVLDNDTATNPFPKVPLRVVGVRGIDGGIPAGVSIVPSEDRSRLTVTVAPTAAPVDTNLQYQVADATNDPDRFAWGTVRISVQDRPDPVTNLRVTGYGDRALTIAFDAAAFNNSAISGYDVALLDPASGAVVGSTACRATTCEVATPGNGEANRVRVQVTARNAIGASDPATTSEVAWSDVVPPAPTGVSSAPLDGGLRMSWNPVVTPGGGTPVSHYVVTVGGEPLGELSASSICTASRCSVDRMGLANGSTMQFSVSARNQAYPALSSWQQTQGSGIPFGAAVERGITVASDRDSGTMTVSWGPFDANGDPNGIGGYFVQQLVDNNDEVPTGAQACTVSQPAPGTVTAPVNGGNVKETHSVGAGTTSMTFTGLIAENTRYNFVVWGYNAAGCAHTVVAGDELRPGPGGITGVSTFMAAYSDYLWDLRINDVNSRYRGHYKIQAVDGSGTAIGPVVEFGGTGWAHDLLGRPWGEAVRFKLQACSPWNTCGAWSGVYPASPQPSLTFELPSRQWGEAAHQWTWTNAPDNTAAYPATFRCGTGQNTAGAAADTPNSCTLPTAPGAGQSVWLEVEVAGQSRRYVQTR</sequence>
<evidence type="ECO:0000313" key="6">
    <source>
        <dbReference type="Proteomes" id="UP001596306"/>
    </source>
</evidence>
<name>A0ABW1VJA4_9MICO</name>
<evidence type="ECO:0000313" key="5">
    <source>
        <dbReference type="EMBL" id="MFC6357377.1"/>
    </source>
</evidence>